<dbReference type="SUPFAM" id="SSF51905">
    <property type="entry name" value="FAD/NAD(P)-binding domain"/>
    <property type="match status" value="1"/>
</dbReference>
<comment type="similarity">
    <text evidence="1">Belongs to the FMO family.</text>
</comment>
<dbReference type="EC" id="1.14.13.168" evidence="3"/>
<proteinExistence type="inferred from homology"/>
<evidence type="ECO:0000313" key="6">
    <source>
        <dbReference type="Proteomes" id="UP000001514"/>
    </source>
</evidence>
<sequence length="611" mass="67602">MATMNGSPKIDPDALVDAWLARLDSSLASGDASAAATLFEESTSFWRDLIAFTWNIVTVEGRSQIHAMLQSTLESVAPKGWVRNGTASYSADSGVIEAWIKFETRDAVCTGHLRLMATTSLCRTLLTAMEGLKDFPEKKGHTRPKGVTHGVIRHRASWLDGRKEEERTLGSTVQPYCVIVGGGQAGIGLAARLRQLGVPCIVVEKNPRPGDSWRSRYKSLCLHDPVWYDHLPYLPFPENWPIFTPKDKMGDWLEAYTKIMEINYWTSSECLGARFDPQSGEWEVKILRDRSKEVTLRPKQLILATGMSGFPNVPRIPGQEEFVGDLHHSSKHPGGKAYKGKRAVILGSNNSAHDIAADLWENGAAEVTMIQRSSTHVVRSESLLQFVMKNTYSESAVESGLTTDKADMIFASVPYKIMGDVNRPTYDAIRAHDKDFYAALTKTGFMLDFGDDDSGLFMKYLRRGSGYYIDVGASQLLIDGEIKLRSGVTIASLKPSSVVLSDGTEIAADVVILATGYGSMNQWAAKLISQEVADRVGKCWGLGSNTRKDPGPWEGELRNMWKPTAQEGLWFHGGNLHQARHYSLYLALQLKARMEGITTPVYGIPKVRHLS</sequence>
<dbReference type="OMA" id="FTHMAYL"/>
<dbReference type="eggNOG" id="KOG1399">
    <property type="taxonomic scope" value="Eukaryota"/>
</dbReference>
<dbReference type="Pfam" id="PF13738">
    <property type="entry name" value="Pyr_redox_3"/>
    <property type="match status" value="1"/>
</dbReference>
<dbReference type="Proteomes" id="UP000001514">
    <property type="component" value="Unassembled WGS sequence"/>
</dbReference>
<name>D8SCZ9_SELML</name>
<keyword evidence="6" id="KW-1185">Reference proteome</keyword>
<accession>D8SCZ9</accession>
<dbReference type="EMBL" id="GL377612">
    <property type="protein sequence ID" value="EFJ17797.1"/>
    <property type="molecule type" value="Genomic_DNA"/>
</dbReference>
<dbReference type="Gramene" id="EFJ17797">
    <property type="protein sequence ID" value="EFJ17797"/>
    <property type="gene ID" value="SELMODRAFT_178716"/>
</dbReference>
<dbReference type="STRING" id="88036.D8SCZ9"/>
<dbReference type="GO" id="GO:0004497">
    <property type="term" value="F:monooxygenase activity"/>
    <property type="evidence" value="ECO:0000318"/>
    <property type="project" value="GO_Central"/>
</dbReference>
<dbReference type="Gene3D" id="3.50.50.60">
    <property type="entry name" value="FAD/NAD(P)-binding domain"/>
    <property type="match status" value="1"/>
</dbReference>
<dbReference type="PANTHER" id="PTHR43539">
    <property type="entry name" value="FLAVIN-BINDING MONOOXYGENASE-LIKE PROTEIN (AFU_ORTHOLOGUE AFUA_4G09220)"/>
    <property type="match status" value="1"/>
</dbReference>
<dbReference type="InterPro" id="IPR036188">
    <property type="entry name" value="FAD/NAD-bd_sf"/>
</dbReference>
<dbReference type="GO" id="GO:0103075">
    <property type="term" value="F:indole-3-pyruvate monooxygenase activity"/>
    <property type="evidence" value="ECO:0007669"/>
    <property type="project" value="UniProtKB-EC"/>
</dbReference>
<evidence type="ECO:0000313" key="5">
    <source>
        <dbReference type="EMBL" id="EFJ17797.1"/>
    </source>
</evidence>
<dbReference type="KEGG" id="smo:SELMODRAFT_178716"/>
<gene>
    <name evidence="5" type="ORF">SELMODRAFT_178716</name>
</gene>
<evidence type="ECO:0000256" key="1">
    <source>
        <dbReference type="ARBA" id="ARBA00009183"/>
    </source>
</evidence>
<dbReference type="InParanoid" id="D8SCZ9"/>
<protein>
    <recommendedName>
        <fullName evidence="3">indole-3-pyruvate monooxygenase</fullName>
        <ecNumber evidence="3">1.14.13.168</ecNumber>
    </recommendedName>
</protein>
<keyword evidence="2" id="KW-0560">Oxidoreductase</keyword>
<dbReference type="AlphaFoldDB" id="D8SCZ9"/>
<dbReference type="InterPro" id="IPR050982">
    <property type="entry name" value="Auxin_biosynth/cation_transpt"/>
</dbReference>
<dbReference type="HOGENOM" id="CLU_015676_1_0_1"/>
<evidence type="ECO:0000256" key="2">
    <source>
        <dbReference type="ARBA" id="ARBA00023002"/>
    </source>
</evidence>
<organism evidence="6">
    <name type="scientific">Selaginella moellendorffii</name>
    <name type="common">Spikemoss</name>
    <dbReference type="NCBI Taxonomy" id="88036"/>
    <lineage>
        <taxon>Eukaryota</taxon>
        <taxon>Viridiplantae</taxon>
        <taxon>Streptophyta</taxon>
        <taxon>Embryophyta</taxon>
        <taxon>Tracheophyta</taxon>
        <taxon>Lycopodiopsida</taxon>
        <taxon>Selaginellales</taxon>
        <taxon>Selaginellaceae</taxon>
        <taxon>Selaginella</taxon>
    </lineage>
</organism>
<evidence type="ECO:0000256" key="3">
    <source>
        <dbReference type="ARBA" id="ARBA00039148"/>
    </source>
</evidence>
<reference evidence="5 6" key="1">
    <citation type="journal article" date="2011" name="Science">
        <title>The Selaginella genome identifies genetic changes associated with the evolution of vascular plants.</title>
        <authorList>
            <person name="Banks J.A."/>
            <person name="Nishiyama T."/>
            <person name="Hasebe M."/>
            <person name="Bowman J.L."/>
            <person name="Gribskov M."/>
            <person name="dePamphilis C."/>
            <person name="Albert V.A."/>
            <person name="Aono N."/>
            <person name="Aoyama T."/>
            <person name="Ambrose B.A."/>
            <person name="Ashton N.W."/>
            <person name="Axtell M.J."/>
            <person name="Barker E."/>
            <person name="Barker M.S."/>
            <person name="Bennetzen J.L."/>
            <person name="Bonawitz N.D."/>
            <person name="Chapple C."/>
            <person name="Cheng C."/>
            <person name="Correa L.G."/>
            <person name="Dacre M."/>
            <person name="DeBarry J."/>
            <person name="Dreyer I."/>
            <person name="Elias M."/>
            <person name="Engstrom E.M."/>
            <person name="Estelle M."/>
            <person name="Feng L."/>
            <person name="Finet C."/>
            <person name="Floyd S.K."/>
            <person name="Frommer W.B."/>
            <person name="Fujita T."/>
            <person name="Gramzow L."/>
            <person name="Gutensohn M."/>
            <person name="Harholt J."/>
            <person name="Hattori M."/>
            <person name="Heyl A."/>
            <person name="Hirai T."/>
            <person name="Hiwatashi Y."/>
            <person name="Ishikawa M."/>
            <person name="Iwata M."/>
            <person name="Karol K.G."/>
            <person name="Koehler B."/>
            <person name="Kolukisaoglu U."/>
            <person name="Kubo M."/>
            <person name="Kurata T."/>
            <person name="Lalonde S."/>
            <person name="Li K."/>
            <person name="Li Y."/>
            <person name="Litt A."/>
            <person name="Lyons E."/>
            <person name="Manning G."/>
            <person name="Maruyama T."/>
            <person name="Michael T.P."/>
            <person name="Mikami K."/>
            <person name="Miyazaki S."/>
            <person name="Morinaga S."/>
            <person name="Murata T."/>
            <person name="Mueller-Roeber B."/>
            <person name="Nelson D.R."/>
            <person name="Obara M."/>
            <person name="Oguri Y."/>
            <person name="Olmstead R.G."/>
            <person name="Onodera N."/>
            <person name="Petersen B.L."/>
            <person name="Pils B."/>
            <person name="Prigge M."/>
            <person name="Rensing S.A."/>
            <person name="Riano-Pachon D.M."/>
            <person name="Roberts A.W."/>
            <person name="Sato Y."/>
            <person name="Scheller H.V."/>
            <person name="Schulz B."/>
            <person name="Schulz C."/>
            <person name="Shakirov E.V."/>
            <person name="Shibagaki N."/>
            <person name="Shinohara N."/>
            <person name="Shippen D.E."/>
            <person name="Soerensen I."/>
            <person name="Sotooka R."/>
            <person name="Sugimoto N."/>
            <person name="Sugita M."/>
            <person name="Sumikawa N."/>
            <person name="Tanurdzic M."/>
            <person name="Theissen G."/>
            <person name="Ulvskov P."/>
            <person name="Wakazuki S."/>
            <person name="Weng J.K."/>
            <person name="Willats W.W."/>
            <person name="Wipf D."/>
            <person name="Wolf P.G."/>
            <person name="Yang L."/>
            <person name="Zimmer A.D."/>
            <person name="Zhu Q."/>
            <person name="Mitros T."/>
            <person name="Hellsten U."/>
            <person name="Loque D."/>
            <person name="Otillar R."/>
            <person name="Salamov A."/>
            <person name="Schmutz J."/>
            <person name="Shapiro H."/>
            <person name="Lindquist E."/>
            <person name="Lucas S."/>
            <person name="Rokhsar D."/>
            <person name="Grigoriev I.V."/>
        </authorList>
    </citation>
    <scope>NUCLEOTIDE SEQUENCE [LARGE SCALE GENOMIC DNA]</scope>
</reference>
<dbReference type="PANTHER" id="PTHR43539:SF68">
    <property type="entry name" value="FLAVIN-BINDING MONOOXYGENASE-LIKE PROTEIN (AFU_ORTHOLOGUE AFUA_4G09220)"/>
    <property type="match status" value="1"/>
</dbReference>
<dbReference type="GO" id="GO:0050660">
    <property type="term" value="F:flavin adenine dinucleotide binding"/>
    <property type="evidence" value="ECO:0000318"/>
    <property type="project" value="GO_Central"/>
</dbReference>
<dbReference type="OrthoDB" id="66881at2759"/>
<evidence type="ECO:0000256" key="4">
    <source>
        <dbReference type="ARBA" id="ARBA00047707"/>
    </source>
</evidence>
<comment type="catalytic activity">
    <reaction evidence="4">
        <text>indole-3-pyruvate + NADPH + O2 + H(+) = (indol-3-yl)acetate + CO2 + NADP(+) + H2O</text>
        <dbReference type="Rhea" id="RHEA:34331"/>
        <dbReference type="ChEBI" id="CHEBI:15377"/>
        <dbReference type="ChEBI" id="CHEBI:15378"/>
        <dbReference type="ChEBI" id="CHEBI:15379"/>
        <dbReference type="ChEBI" id="CHEBI:16526"/>
        <dbReference type="ChEBI" id="CHEBI:17640"/>
        <dbReference type="ChEBI" id="CHEBI:30854"/>
        <dbReference type="ChEBI" id="CHEBI:57783"/>
        <dbReference type="ChEBI" id="CHEBI:58349"/>
        <dbReference type="EC" id="1.14.13.168"/>
    </reaction>
</comment>